<reference evidence="4 5" key="1">
    <citation type="submission" date="2023-07" db="EMBL/GenBank/DDBJ databases">
        <title>Sorghum-associated microbial communities from plants grown in Nebraska, USA.</title>
        <authorList>
            <person name="Schachtman D."/>
        </authorList>
    </citation>
    <scope>NUCLEOTIDE SEQUENCE [LARGE SCALE GENOMIC DNA]</scope>
    <source>
        <strain evidence="4 5">BE313</strain>
    </source>
</reference>
<proteinExistence type="predicted"/>
<dbReference type="Pfam" id="PF00072">
    <property type="entry name" value="Response_reg"/>
    <property type="match status" value="1"/>
</dbReference>
<feature type="domain" description="Response regulatory" evidence="3">
    <location>
        <begin position="3"/>
        <end position="121"/>
    </location>
</feature>
<evidence type="ECO:0000313" key="4">
    <source>
        <dbReference type="EMBL" id="MDR7379897.1"/>
    </source>
</evidence>
<protein>
    <submittedName>
        <fullName evidence="4">YesN/AraC family two-component response regulator</fullName>
    </submittedName>
</protein>
<dbReference type="PANTHER" id="PTHR44591">
    <property type="entry name" value="STRESS RESPONSE REGULATOR PROTEIN 1"/>
    <property type="match status" value="1"/>
</dbReference>
<dbReference type="EMBL" id="JAVDXT010000005">
    <property type="protein sequence ID" value="MDR7379897.1"/>
    <property type="molecule type" value="Genomic_DNA"/>
</dbReference>
<dbReference type="Proteomes" id="UP001180487">
    <property type="component" value="Unassembled WGS sequence"/>
</dbReference>
<keyword evidence="5" id="KW-1185">Reference proteome</keyword>
<dbReference type="PROSITE" id="PS50110">
    <property type="entry name" value="RESPONSE_REGULATORY"/>
    <property type="match status" value="1"/>
</dbReference>
<dbReference type="InterPro" id="IPR050595">
    <property type="entry name" value="Bact_response_regulator"/>
</dbReference>
<evidence type="ECO:0000259" key="3">
    <source>
        <dbReference type="PROSITE" id="PS50110"/>
    </source>
</evidence>
<dbReference type="RefSeq" id="WP_310376793.1">
    <property type="nucleotide sequence ID" value="NZ_JAVDXT010000005.1"/>
</dbReference>
<comment type="caution">
    <text evidence="4">The sequence shown here is derived from an EMBL/GenBank/DDBJ whole genome shotgun (WGS) entry which is preliminary data.</text>
</comment>
<evidence type="ECO:0000313" key="5">
    <source>
        <dbReference type="Proteomes" id="UP001180487"/>
    </source>
</evidence>
<organism evidence="4 5">
    <name type="scientific">Rhodoferax ferrireducens</name>
    <dbReference type="NCBI Taxonomy" id="192843"/>
    <lineage>
        <taxon>Bacteria</taxon>
        <taxon>Pseudomonadati</taxon>
        <taxon>Pseudomonadota</taxon>
        <taxon>Betaproteobacteria</taxon>
        <taxon>Burkholderiales</taxon>
        <taxon>Comamonadaceae</taxon>
        <taxon>Rhodoferax</taxon>
    </lineage>
</organism>
<dbReference type="InterPro" id="IPR011006">
    <property type="entry name" value="CheY-like_superfamily"/>
</dbReference>
<evidence type="ECO:0000256" key="1">
    <source>
        <dbReference type="ARBA" id="ARBA00022553"/>
    </source>
</evidence>
<gene>
    <name evidence="4" type="ORF">J2X19_004593</name>
</gene>
<dbReference type="PANTHER" id="PTHR44591:SF19">
    <property type="entry name" value="TWO-COMPONENT RESPONSE REGULATOR-RELATED"/>
    <property type="match status" value="1"/>
</dbReference>
<dbReference type="CDD" id="cd17569">
    <property type="entry name" value="REC_HupR-like"/>
    <property type="match status" value="1"/>
</dbReference>
<name>A0ABU2CEY6_9BURK</name>
<keyword evidence="1 2" id="KW-0597">Phosphoprotein</keyword>
<dbReference type="InterPro" id="IPR001789">
    <property type="entry name" value="Sig_transdc_resp-reg_receiver"/>
</dbReference>
<feature type="modified residue" description="4-aspartylphosphate" evidence="2">
    <location>
        <position position="55"/>
    </location>
</feature>
<evidence type="ECO:0000256" key="2">
    <source>
        <dbReference type="PROSITE-ProRule" id="PRU00169"/>
    </source>
</evidence>
<sequence length="181" mass="20563">MQRILLLDDEDHVLSALKRVLRSGFGAALVVETTVDPEQALARLKQVPFDVVVSDYRMPLITGTEFLGLVRYIQPQAVRMILSATSDFETLMRAVNDVEIFRYIMKPWDEKDFTDHIRQALERAAHLRHESELADVGRQQFGDLSAAELEARRLEAMEPGITRVDWGPDGEVLEPPHKPSN</sequence>
<dbReference type="SUPFAM" id="SSF52172">
    <property type="entry name" value="CheY-like"/>
    <property type="match status" value="1"/>
</dbReference>
<accession>A0ABU2CEY6</accession>
<dbReference type="Gene3D" id="3.40.50.2300">
    <property type="match status" value="1"/>
</dbReference>
<dbReference type="SMART" id="SM00448">
    <property type="entry name" value="REC"/>
    <property type="match status" value="1"/>
</dbReference>